<evidence type="ECO:0000313" key="3">
    <source>
        <dbReference type="Proteomes" id="UP000799764"/>
    </source>
</evidence>
<dbReference type="Proteomes" id="UP000799764">
    <property type="component" value="Unassembled WGS sequence"/>
</dbReference>
<evidence type="ECO:0000313" key="2">
    <source>
        <dbReference type="EMBL" id="KAF2442101.1"/>
    </source>
</evidence>
<name>A0A9P4U9K9_9PLEO</name>
<comment type="caution">
    <text evidence="2">The sequence shown here is derived from an EMBL/GenBank/DDBJ whole genome shotgun (WGS) entry which is preliminary data.</text>
</comment>
<proteinExistence type="predicted"/>
<feature type="compositionally biased region" description="Low complexity" evidence="1">
    <location>
        <begin position="65"/>
        <end position="76"/>
    </location>
</feature>
<reference evidence="2" key="1">
    <citation type="journal article" date="2020" name="Stud. Mycol.">
        <title>101 Dothideomycetes genomes: a test case for predicting lifestyles and emergence of pathogens.</title>
        <authorList>
            <person name="Haridas S."/>
            <person name="Albert R."/>
            <person name="Binder M."/>
            <person name="Bloem J."/>
            <person name="Labutti K."/>
            <person name="Salamov A."/>
            <person name="Andreopoulos B."/>
            <person name="Baker S."/>
            <person name="Barry K."/>
            <person name="Bills G."/>
            <person name="Bluhm B."/>
            <person name="Cannon C."/>
            <person name="Castanera R."/>
            <person name="Culley D."/>
            <person name="Daum C."/>
            <person name="Ezra D."/>
            <person name="Gonzalez J."/>
            <person name="Henrissat B."/>
            <person name="Kuo A."/>
            <person name="Liang C."/>
            <person name="Lipzen A."/>
            <person name="Lutzoni F."/>
            <person name="Magnuson J."/>
            <person name="Mondo S."/>
            <person name="Nolan M."/>
            <person name="Ohm R."/>
            <person name="Pangilinan J."/>
            <person name="Park H.-J."/>
            <person name="Ramirez L."/>
            <person name="Alfaro M."/>
            <person name="Sun H."/>
            <person name="Tritt A."/>
            <person name="Yoshinaga Y."/>
            <person name="Zwiers L.-H."/>
            <person name="Turgeon B."/>
            <person name="Goodwin S."/>
            <person name="Spatafora J."/>
            <person name="Crous P."/>
            <person name="Grigoriev I."/>
        </authorList>
    </citation>
    <scope>NUCLEOTIDE SEQUENCE</scope>
    <source>
        <strain evidence="2">CBS 690.94</strain>
    </source>
</reference>
<feature type="compositionally biased region" description="Pro residues" evidence="1">
    <location>
        <begin position="77"/>
        <end position="100"/>
    </location>
</feature>
<gene>
    <name evidence="2" type="ORF">P171DRAFT_487358</name>
</gene>
<protein>
    <submittedName>
        <fullName evidence="2">Uncharacterized protein</fullName>
    </submittedName>
</protein>
<dbReference type="PRINTS" id="PR01217">
    <property type="entry name" value="PRICHEXTENSN"/>
</dbReference>
<evidence type="ECO:0000256" key="1">
    <source>
        <dbReference type="SAM" id="MobiDB-lite"/>
    </source>
</evidence>
<dbReference type="AlphaFoldDB" id="A0A9P4U9K9"/>
<organism evidence="2 3">
    <name type="scientific">Karstenula rhodostoma CBS 690.94</name>
    <dbReference type="NCBI Taxonomy" id="1392251"/>
    <lineage>
        <taxon>Eukaryota</taxon>
        <taxon>Fungi</taxon>
        <taxon>Dikarya</taxon>
        <taxon>Ascomycota</taxon>
        <taxon>Pezizomycotina</taxon>
        <taxon>Dothideomycetes</taxon>
        <taxon>Pleosporomycetidae</taxon>
        <taxon>Pleosporales</taxon>
        <taxon>Massarineae</taxon>
        <taxon>Didymosphaeriaceae</taxon>
        <taxon>Karstenula</taxon>
    </lineage>
</organism>
<keyword evidence="3" id="KW-1185">Reference proteome</keyword>
<feature type="compositionally biased region" description="Pro residues" evidence="1">
    <location>
        <begin position="107"/>
        <end position="117"/>
    </location>
</feature>
<dbReference type="OrthoDB" id="3799742at2759"/>
<dbReference type="EMBL" id="MU001504">
    <property type="protein sequence ID" value="KAF2442101.1"/>
    <property type="molecule type" value="Genomic_DNA"/>
</dbReference>
<feature type="region of interest" description="Disordered" evidence="1">
    <location>
        <begin position="33"/>
        <end position="166"/>
    </location>
</feature>
<sequence>MFLSVKERARQIALGQFTAPTTSAPVASLIDIAPEPQSAVAPPRKTGARDTTQQTAAESSKTKPSKSAPAKEATPKVAPPQRAPPPKTAPPKATPAPASKPPSSKTPAPPPEAPPSKKPSSKSRTPKEPPTTEAPPSKKSSSKSKTPKEPPSPRPSSYKSPQITAVPGLGHRRLAIVLKQRSSGAWYAALKDTEADKYLKSWMNREKTFKTRREALEAYLGFATKMRERSEVSWFPMSPRAGSPKGKKQ</sequence>
<accession>A0A9P4U9K9</accession>